<gene>
    <name evidence="1" type="ORF">CO051_04070</name>
</gene>
<comment type="caution">
    <text evidence="1">The sequence shown here is derived from an EMBL/GenBank/DDBJ whole genome shotgun (WGS) entry which is preliminary data.</text>
</comment>
<evidence type="ECO:0000313" key="2">
    <source>
        <dbReference type="Proteomes" id="UP000231383"/>
    </source>
</evidence>
<dbReference type="AlphaFoldDB" id="A0A2M8EYL2"/>
<accession>A0A2M8EYL2</accession>
<dbReference type="EMBL" id="PFSC01000108">
    <property type="protein sequence ID" value="PJC31613.1"/>
    <property type="molecule type" value="Genomic_DNA"/>
</dbReference>
<evidence type="ECO:0000313" key="1">
    <source>
        <dbReference type="EMBL" id="PJC31613.1"/>
    </source>
</evidence>
<dbReference type="Proteomes" id="UP000231383">
    <property type="component" value="Unassembled WGS sequence"/>
</dbReference>
<sequence length="274" mass="29211">MYYKNNSGQALIIIVLMIALVLTVIAASSYQLTVQTEGSKLQEESVRALAAADAGIEVGLQIANTESAPQTYTFESQGINLAGIDATKSEIIVTTPSRSDFVSSLVPKDDQFTFYTAAFPEYPAPSFDGSLTIFFGSEGAGNCSSRSTPALELTFISGAGNIVQHQLVEPCTSGQLIDGTSLPVSATPVTVGDVTFNYQVQTIDMSSFPDAKMIIVHPLFGSTRLRFLAGAGQSFPNQGKLIESRSYSISGPSKIVTIFQSLPQLPADFYITSF</sequence>
<protein>
    <recommendedName>
        <fullName evidence="3">Type 4 fimbrial biogenesis protein PilX N-terminal domain-containing protein</fullName>
    </recommendedName>
</protein>
<reference evidence="2" key="1">
    <citation type="submission" date="2017-09" db="EMBL/GenBank/DDBJ databases">
        <title>Depth-based differentiation of microbial function through sediment-hosted aquifers and enrichment of novel symbionts in the deep terrestrial subsurface.</title>
        <authorList>
            <person name="Probst A.J."/>
            <person name="Ladd B."/>
            <person name="Jarett J.K."/>
            <person name="Geller-Mcgrath D.E."/>
            <person name="Sieber C.M.K."/>
            <person name="Emerson J.B."/>
            <person name="Anantharaman K."/>
            <person name="Thomas B.C."/>
            <person name="Malmstrom R."/>
            <person name="Stieglmeier M."/>
            <person name="Klingl A."/>
            <person name="Woyke T."/>
            <person name="Ryan C.M."/>
            <person name="Banfield J.F."/>
        </authorList>
    </citation>
    <scope>NUCLEOTIDE SEQUENCE [LARGE SCALE GENOMIC DNA]</scope>
</reference>
<organism evidence="1 2">
    <name type="scientific">Candidatus Roizmanbacteria bacterium CG_4_9_14_0_2_um_filter_39_13</name>
    <dbReference type="NCBI Taxonomy" id="1974839"/>
    <lineage>
        <taxon>Bacteria</taxon>
        <taxon>Candidatus Roizmaniibacteriota</taxon>
    </lineage>
</organism>
<evidence type="ECO:0008006" key="3">
    <source>
        <dbReference type="Google" id="ProtNLM"/>
    </source>
</evidence>
<proteinExistence type="predicted"/>
<name>A0A2M8EYL2_9BACT</name>